<dbReference type="EMBL" id="CAEY01000414">
    <property type="status" value="NOT_ANNOTATED_CDS"/>
    <property type="molecule type" value="Genomic_DNA"/>
</dbReference>
<reference evidence="7" key="1">
    <citation type="submission" date="2011-08" db="EMBL/GenBank/DDBJ databases">
        <authorList>
            <person name="Rombauts S."/>
        </authorList>
    </citation>
    <scope>NUCLEOTIDE SEQUENCE</scope>
    <source>
        <strain evidence="7">London</strain>
    </source>
</reference>
<keyword evidence="7" id="KW-1185">Reference proteome</keyword>
<dbReference type="Gene3D" id="1.10.287.1130">
    <property type="entry name" value="CytochromE C oxidase copper chaperone"/>
    <property type="match status" value="1"/>
</dbReference>
<dbReference type="HOGENOM" id="CLU_177210_1_1_1"/>
<reference evidence="6" key="2">
    <citation type="submission" date="2015-06" db="UniProtKB">
        <authorList>
            <consortium name="EnsemblMetazoa"/>
        </authorList>
    </citation>
    <scope>IDENTIFICATION</scope>
</reference>
<comment type="subcellular location">
    <subcellularLocation>
        <location evidence="1">Mitochondrion</location>
    </subcellularLocation>
</comment>
<comment type="similarity">
    <text evidence="2">Belongs to the CMC4 family.</text>
</comment>
<evidence type="ECO:0000256" key="2">
    <source>
        <dbReference type="ARBA" id="ARBA00009858"/>
    </source>
</evidence>
<dbReference type="SUPFAM" id="SSF47072">
    <property type="entry name" value="Cysteine alpha-hairpin motif"/>
    <property type="match status" value="1"/>
</dbReference>
<evidence type="ECO:0000313" key="6">
    <source>
        <dbReference type="EnsemblMetazoa" id="tetur19g00090.1"/>
    </source>
</evidence>
<dbReference type="PANTHER" id="PTHR15590:SF0">
    <property type="entry name" value="CX9C MOTIF-CONTAINING PROTEIN 4"/>
    <property type="match status" value="1"/>
</dbReference>
<keyword evidence="4 5" id="KW-1015">Disulfide bond</keyword>
<evidence type="ECO:0000256" key="4">
    <source>
        <dbReference type="ARBA" id="ARBA00023157"/>
    </source>
</evidence>
<dbReference type="InterPro" id="IPR009069">
    <property type="entry name" value="Cys_alpha_HP_mot_SF"/>
</dbReference>
<organism evidence="6 7">
    <name type="scientific">Tetranychus urticae</name>
    <name type="common">Two-spotted spider mite</name>
    <dbReference type="NCBI Taxonomy" id="32264"/>
    <lineage>
        <taxon>Eukaryota</taxon>
        <taxon>Metazoa</taxon>
        <taxon>Ecdysozoa</taxon>
        <taxon>Arthropoda</taxon>
        <taxon>Chelicerata</taxon>
        <taxon>Arachnida</taxon>
        <taxon>Acari</taxon>
        <taxon>Acariformes</taxon>
        <taxon>Trombidiformes</taxon>
        <taxon>Prostigmata</taxon>
        <taxon>Eleutherengona</taxon>
        <taxon>Raphignathae</taxon>
        <taxon>Tetranychoidea</taxon>
        <taxon>Tetranychidae</taxon>
        <taxon>Tetranychus</taxon>
    </lineage>
</organism>
<dbReference type="InterPro" id="IPR027179">
    <property type="entry name" value="CMC4"/>
</dbReference>
<evidence type="ECO:0000256" key="1">
    <source>
        <dbReference type="ARBA" id="ARBA00004173"/>
    </source>
</evidence>
<protein>
    <recommendedName>
        <fullName evidence="8">Cx9C motif-containing protein 4</fullName>
    </recommendedName>
</protein>
<feature type="disulfide bond" evidence="5">
    <location>
        <begin position="11"/>
        <end position="42"/>
    </location>
</feature>
<feature type="disulfide bond" evidence="5">
    <location>
        <begin position="21"/>
        <end position="32"/>
    </location>
</feature>
<dbReference type="GO" id="GO:0005758">
    <property type="term" value="C:mitochondrial intermembrane space"/>
    <property type="evidence" value="ECO:0007669"/>
    <property type="project" value="TreeGrafter"/>
</dbReference>
<feature type="disulfide bond" evidence="5">
    <location>
        <begin position="43"/>
        <end position="53"/>
    </location>
</feature>
<evidence type="ECO:0008006" key="8">
    <source>
        <dbReference type="Google" id="ProtNLM"/>
    </source>
</evidence>
<dbReference type="PANTHER" id="PTHR15590">
    <property type="entry name" value="CX9C MOTIF-CONTAINING PROTEIN 4"/>
    <property type="match status" value="1"/>
</dbReference>
<dbReference type="Pfam" id="PF08991">
    <property type="entry name" value="CMC4"/>
    <property type="match status" value="1"/>
</dbReference>
<dbReference type="PROSITE" id="PS51808">
    <property type="entry name" value="CHCH"/>
    <property type="match status" value="1"/>
</dbReference>
<proteinExistence type="inferred from homology"/>
<evidence type="ECO:0000256" key="3">
    <source>
        <dbReference type="ARBA" id="ARBA00023128"/>
    </source>
</evidence>
<dbReference type="EnsemblMetazoa" id="tetur19g00090.1">
    <property type="protein sequence ID" value="tetur19g00090.1"/>
    <property type="gene ID" value="tetur19g00090"/>
</dbReference>
<dbReference type="Proteomes" id="UP000015104">
    <property type="component" value="Unassembled WGS sequence"/>
</dbReference>
<accession>T1KRN0</accession>
<keyword evidence="3" id="KW-0496">Mitochondrion</keyword>
<name>T1KRN0_TETUR</name>
<dbReference type="AlphaFoldDB" id="T1KRN0"/>
<evidence type="ECO:0000313" key="7">
    <source>
        <dbReference type="Proteomes" id="UP000015104"/>
    </source>
</evidence>
<sequence>MVNNRSSKDPCKKYACLIQTCLKSNNFNEEACAYAIDDMKDCCRTWNFRSDCCDGFLRELGFKSQNQ</sequence>
<evidence type="ECO:0000256" key="5">
    <source>
        <dbReference type="PIRSR" id="PIRSR627179-50"/>
    </source>
</evidence>